<keyword evidence="5" id="KW-1185">Reference proteome</keyword>
<dbReference type="Proteomes" id="UP000032061">
    <property type="component" value="Unassembled WGS sequence"/>
</dbReference>
<keyword evidence="1" id="KW-0812">Transmembrane</keyword>
<dbReference type="AlphaFoldDB" id="A0A0D0EFB4"/>
<keyword evidence="1" id="KW-0472">Membrane</keyword>
<keyword evidence="1" id="KW-1133">Transmembrane helix</keyword>
<feature type="transmembrane region" description="Helical" evidence="1">
    <location>
        <begin position="9"/>
        <end position="26"/>
    </location>
</feature>
<dbReference type="EMBL" id="JPRK01000005">
    <property type="protein sequence ID" value="KIO53809.1"/>
    <property type="molecule type" value="Genomic_DNA"/>
</dbReference>
<dbReference type="RefSeq" id="WP_041516585.1">
    <property type="nucleotide sequence ID" value="NZ_JPRK01000005.1"/>
</dbReference>
<reference evidence="2 4" key="1">
    <citation type="submission" date="2015-01" db="EMBL/GenBank/DDBJ databases">
        <title>Genome of Flavobacterium hibernum DSM 12611.</title>
        <authorList>
            <person name="Stropko S.J."/>
            <person name="Pipes S.E."/>
            <person name="Newman J.D."/>
        </authorList>
    </citation>
    <scope>NUCLEOTIDE SEQUENCE [LARGE SCALE GENOMIC DNA]</scope>
    <source>
        <strain evidence="2 4">DSM 12611</strain>
    </source>
</reference>
<accession>A0A0D0EFB4</accession>
<name>A0A0D0EFB4_9FLAO</name>
<dbReference type="Proteomes" id="UP000198302">
    <property type="component" value="Unassembled WGS sequence"/>
</dbReference>
<evidence type="ECO:0000256" key="1">
    <source>
        <dbReference type="SAM" id="Phobius"/>
    </source>
</evidence>
<sequence length="64" mass="7765">MGYMKYTQYVYVVFALYFIYSGFTKMNDGTDTAVLHFAIAGLAMFMFFFRRRFLKKFEDRNKKQ</sequence>
<organism evidence="2 4">
    <name type="scientific">Flavobacterium hibernum</name>
    <dbReference type="NCBI Taxonomy" id="37752"/>
    <lineage>
        <taxon>Bacteria</taxon>
        <taxon>Pseudomonadati</taxon>
        <taxon>Bacteroidota</taxon>
        <taxon>Flavobacteriia</taxon>
        <taxon>Flavobacteriales</taxon>
        <taxon>Flavobacteriaceae</taxon>
        <taxon>Flavobacterium</taxon>
    </lineage>
</organism>
<evidence type="ECO:0000313" key="3">
    <source>
        <dbReference type="EMBL" id="OXA90583.1"/>
    </source>
</evidence>
<dbReference type="STRING" id="37752.IW18_05550"/>
<dbReference type="EMBL" id="MUGX01000006">
    <property type="protein sequence ID" value="OXA90583.1"/>
    <property type="molecule type" value="Genomic_DNA"/>
</dbReference>
<evidence type="ECO:0000313" key="5">
    <source>
        <dbReference type="Proteomes" id="UP000198302"/>
    </source>
</evidence>
<gene>
    <name evidence="3" type="ORF">B0A73_02290</name>
    <name evidence="2" type="ORF">IW18_05550</name>
</gene>
<proteinExistence type="predicted"/>
<evidence type="ECO:0000313" key="4">
    <source>
        <dbReference type="Proteomes" id="UP000032061"/>
    </source>
</evidence>
<protein>
    <submittedName>
        <fullName evidence="2">Uncharacterized protein</fullName>
    </submittedName>
</protein>
<dbReference type="OrthoDB" id="1151040at2"/>
<comment type="caution">
    <text evidence="2">The sequence shown here is derived from an EMBL/GenBank/DDBJ whole genome shotgun (WGS) entry which is preliminary data.</text>
</comment>
<reference evidence="3 5" key="2">
    <citation type="submission" date="2016-11" db="EMBL/GenBank/DDBJ databases">
        <title>Whole genomes of Flavobacteriaceae.</title>
        <authorList>
            <person name="Stine C."/>
            <person name="Li C."/>
            <person name="Tadesse D."/>
        </authorList>
    </citation>
    <scope>NUCLEOTIDE SEQUENCE [LARGE SCALE GENOMIC DNA]</scope>
    <source>
        <strain evidence="3 5">ATCC 51468</strain>
    </source>
</reference>
<evidence type="ECO:0000313" key="2">
    <source>
        <dbReference type="EMBL" id="KIO53809.1"/>
    </source>
</evidence>
<feature type="transmembrane region" description="Helical" evidence="1">
    <location>
        <begin position="32"/>
        <end position="49"/>
    </location>
</feature>